<dbReference type="CDD" id="cd00291">
    <property type="entry name" value="SirA_YedF_YeeD"/>
    <property type="match status" value="1"/>
</dbReference>
<dbReference type="InterPro" id="IPR001455">
    <property type="entry name" value="TusA-like"/>
</dbReference>
<evidence type="ECO:0000256" key="1">
    <source>
        <dbReference type="ARBA" id="ARBA00008984"/>
    </source>
</evidence>
<dbReference type="SUPFAM" id="SSF64307">
    <property type="entry name" value="SirA-like"/>
    <property type="match status" value="1"/>
</dbReference>
<dbReference type="Proteomes" id="UP000184052">
    <property type="component" value="Unassembled WGS sequence"/>
</dbReference>
<dbReference type="OrthoDB" id="9800872at2"/>
<dbReference type="AlphaFoldDB" id="A0A1M6K428"/>
<sequence>MAKEVILDCMGEACPVPLVKAEKALAELEIEDVLVVQCDHSCAMKNVPEWARKEGHYVDIEEVDDGEWEIIIEKAK</sequence>
<dbReference type="PANTHER" id="PTHR33279:SF6">
    <property type="entry name" value="SULFUR CARRIER PROTEIN YEDF-RELATED"/>
    <property type="match status" value="1"/>
</dbReference>
<protein>
    <submittedName>
        <fullName evidence="3">TusA-related sulfurtransferase</fullName>
    </submittedName>
</protein>
<dbReference type="PANTHER" id="PTHR33279">
    <property type="entry name" value="SULFUR CARRIER PROTEIN YEDF-RELATED"/>
    <property type="match status" value="1"/>
</dbReference>
<proteinExistence type="inferred from homology"/>
<dbReference type="EMBL" id="FQZL01000024">
    <property type="protein sequence ID" value="SHJ53630.1"/>
    <property type="molecule type" value="Genomic_DNA"/>
</dbReference>
<dbReference type="Gene3D" id="3.30.110.40">
    <property type="entry name" value="TusA-like domain"/>
    <property type="match status" value="1"/>
</dbReference>
<evidence type="ECO:0000259" key="2">
    <source>
        <dbReference type="Pfam" id="PF01206"/>
    </source>
</evidence>
<keyword evidence="3" id="KW-0808">Transferase</keyword>
<dbReference type="Pfam" id="PF01206">
    <property type="entry name" value="TusA"/>
    <property type="match status" value="1"/>
</dbReference>
<name>A0A1M6K428_9FIRM</name>
<gene>
    <name evidence="3" type="ORF">SAMN02745751_02799</name>
</gene>
<reference evidence="3 4" key="1">
    <citation type="submission" date="2016-11" db="EMBL/GenBank/DDBJ databases">
        <authorList>
            <person name="Jaros S."/>
            <person name="Januszkiewicz K."/>
            <person name="Wedrychowicz H."/>
        </authorList>
    </citation>
    <scope>NUCLEOTIDE SEQUENCE [LARGE SCALE GENOMIC DNA]</scope>
    <source>
        <strain evidence="3 4">DSM 17477</strain>
    </source>
</reference>
<dbReference type="InterPro" id="IPR036868">
    <property type="entry name" value="TusA-like_sf"/>
</dbReference>
<organism evidence="3 4">
    <name type="scientific">Dethiosulfatibacter aminovorans DSM 17477</name>
    <dbReference type="NCBI Taxonomy" id="1121476"/>
    <lineage>
        <taxon>Bacteria</taxon>
        <taxon>Bacillati</taxon>
        <taxon>Bacillota</taxon>
        <taxon>Tissierellia</taxon>
        <taxon>Dethiosulfatibacter</taxon>
    </lineage>
</organism>
<dbReference type="RefSeq" id="WP_073050186.1">
    <property type="nucleotide sequence ID" value="NZ_FQZL01000024.1"/>
</dbReference>
<evidence type="ECO:0000313" key="3">
    <source>
        <dbReference type="EMBL" id="SHJ53630.1"/>
    </source>
</evidence>
<dbReference type="STRING" id="1121476.SAMN02745751_02799"/>
<accession>A0A1M6K428</accession>
<comment type="similarity">
    <text evidence="1">Belongs to the sulfur carrier protein TusA family.</text>
</comment>
<evidence type="ECO:0000313" key="4">
    <source>
        <dbReference type="Proteomes" id="UP000184052"/>
    </source>
</evidence>
<keyword evidence="4" id="KW-1185">Reference proteome</keyword>
<feature type="domain" description="UPF0033" evidence="2">
    <location>
        <begin position="6"/>
        <end position="74"/>
    </location>
</feature>
<dbReference type="GO" id="GO:0016740">
    <property type="term" value="F:transferase activity"/>
    <property type="evidence" value="ECO:0007669"/>
    <property type="project" value="UniProtKB-KW"/>
</dbReference>